<evidence type="ECO:0000313" key="3">
    <source>
        <dbReference type="EMBL" id="CAI9970987.1"/>
    </source>
</evidence>
<feature type="region of interest" description="Disordered" evidence="1">
    <location>
        <begin position="96"/>
        <end position="115"/>
    </location>
</feature>
<dbReference type="EMBL" id="CAXDID020000127">
    <property type="protein sequence ID" value="CAL6034224.1"/>
    <property type="molecule type" value="Genomic_DNA"/>
</dbReference>
<dbReference type="EMBL" id="CATOUU010001084">
    <property type="protein sequence ID" value="CAI9970987.1"/>
    <property type="molecule type" value="Genomic_DNA"/>
</dbReference>
<evidence type="ECO:0000313" key="2">
    <source>
        <dbReference type="EMBL" id="CAI9916348.1"/>
    </source>
</evidence>
<evidence type="ECO:0000313" key="8">
    <source>
        <dbReference type="Proteomes" id="UP001642409"/>
    </source>
</evidence>
<sequence length="115" mass="13161">MTKWLRYNSTSQTCKKSGPKTLWPLYQQLEQLLKQEQEFKESHGRQRQKELALQTFKSHNTAKVDEIMSAFNYPTKEQLRGKLLQDVTSSIVSCKTKSQVQENPGTEGGAEAQPT</sequence>
<dbReference type="EMBL" id="CATOUU010000097">
    <property type="protein sequence ID" value="CAI9916348.1"/>
    <property type="molecule type" value="Genomic_DNA"/>
</dbReference>
<evidence type="ECO:0000313" key="4">
    <source>
        <dbReference type="EMBL" id="CAI9970990.1"/>
    </source>
</evidence>
<dbReference type="EMBL" id="CAXDID020000584">
    <property type="protein sequence ID" value="CAL6104560.1"/>
    <property type="molecule type" value="Genomic_DNA"/>
</dbReference>
<dbReference type="EMBL" id="CATOUU010001084">
    <property type="protein sequence ID" value="CAI9970990.1"/>
    <property type="molecule type" value="Genomic_DNA"/>
</dbReference>
<evidence type="ECO:0000313" key="7">
    <source>
        <dbReference type="EMBL" id="CAL6104560.1"/>
    </source>
</evidence>
<keyword evidence="8" id="KW-1185">Reference proteome</keyword>
<reference evidence="5 8" key="2">
    <citation type="submission" date="2024-07" db="EMBL/GenBank/DDBJ databases">
        <authorList>
            <person name="Akdeniz Z."/>
        </authorList>
    </citation>
    <scope>NUCLEOTIDE SEQUENCE [LARGE SCALE GENOMIC DNA]</scope>
</reference>
<dbReference type="Proteomes" id="UP001642409">
    <property type="component" value="Unassembled WGS sequence"/>
</dbReference>
<accession>A0AA86UTG4</accession>
<evidence type="ECO:0000313" key="5">
    <source>
        <dbReference type="EMBL" id="CAL6034224.1"/>
    </source>
</evidence>
<name>A0AA86UTG4_9EUKA</name>
<reference evidence="4" key="1">
    <citation type="submission" date="2023-06" db="EMBL/GenBank/DDBJ databases">
        <authorList>
            <person name="Kurt Z."/>
        </authorList>
    </citation>
    <scope>NUCLEOTIDE SEQUENCE</scope>
</reference>
<comment type="caution">
    <text evidence="4">The sequence shown here is derived from an EMBL/GenBank/DDBJ whole genome shotgun (WGS) entry which is preliminary data.</text>
</comment>
<evidence type="ECO:0000256" key="1">
    <source>
        <dbReference type="SAM" id="MobiDB-lite"/>
    </source>
</evidence>
<gene>
    <name evidence="5" type="ORF">HINF_LOCUS35351</name>
    <name evidence="6" type="ORF">HINF_LOCUS35354</name>
    <name evidence="2" type="ORF">HINF_LOCUS3993</name>
    <name evidence="3" type="ORF">HINF_LOCUS58632</name>
    <name evidence="4" type="ORF">HINF_LOCUS58635</name>
    <name evidence="7" type="ORF">HINF_LOCUS72841</name>
</gene>
<dbReference type="AlphaFoldDB" id="A0AA86UTG4"/>
<organism evidence="4">
    <name type="scientific">Hexamita inflata</name>
    <dbReference type="NCBI Taxonomy" id="28002"/>
    <lineage>
        <taxon>Eukaryota</taxon>
        <taxon>Metamonada</taxon>
        <taxon>Diplomonadida</taxon>
        <taxon>Hexamitidae</taxon>
        <taxon>Hexamitinae</taxon>
        <taxon>Hexamita</taxon>
    </lineage>
</organism>
<dbReference type="EMBL" id="CAXDID020000127">
    <property type="protein sequence ID" value="CAL6034230.1"/>
    <property type="molecule type" value="Genomic_DNA"/>
</dbReference>
<protein>
    <submittedName>
        <fullName evidence="5">Hypothetical_protein</fullName>
    </submittedName>
</protein>
<evidence type="ECO:0000313" key="6">
    <source>
        <dbReference type="EMBL" id="CAL6034230.1"/>
    </source>
</evidence>
<proteinExistence type="predicted"/>